<name>A0A699HMW5_TANCI</name>
<protein>
    <submittedName>
        <fullName evidence="2">Reverse transcriptase</fullName>
    </submittedName>
</protein>
<dbReference type="InterPro" id="IPR013103">
    <property type="entry name" value="RVT_2"/>
</dbReference>
<comment type="caution">
    <text evidence="2">The sequence shown here is derived from an EMBL/GenBank/DDBJ whole genome shotgun (WGS) entry which is preliminary data.</text>
</comment>
<dbReference type="GO" id="GO:0003964">
    <property type="term" value="F:RNA-directed DNA polymerase activity"/>
    <property type="evidence" value="ECO:0007669"/>
    <property type="project" value="UniProtKB-KW"/>
</dbReference>
<reference evidence="2" key="1">
    <citation type="journal article" date="2019" name="Sci. Rep.">
        <title>Draft genome of Tanacetum cinerariifolium, the natural source of mosquito coil.</title>
        <authorList>
            <person name="Yamashiro T."/>
            <person name="Shiraishi A."/>
            <person name="Satake H."/>
            <person name="Nakayama K."/>
        </authorList>
    </citation>
    <scope>NUCLEOTIDE SEQUENCE</scope>
</reference>
<sequence>MDVKSAFLNGHLTEEVSMVQPEGFVVPKYPRRVCKLHRSLYGLKQVSKSCNKSFDEEIKKNLHCNGGSIPMQEKLFLSKSQGTQHLKRTHFVLDGGTIDWKSAKKSTIIVSSTKVEYIAASKAAMEVV</sequence>
<evidence type="ECO:0000259" key="1">
    <source>
        <dbReference type="Pfam" id="PF07727"/>
    </source>
</evidence>
<gene>
    <name evidence="2" type="ORF">Tci_422638</name>
</gene>
<keyword evidence="2" id="KW-0548">Nucleotidyltransferase</keyword>
<proteinExistence type="predicted"/>
<organism evidence="2">
    <name type="scientific">Tanacetum cinerariifolium</name>
    <name type="common">Dalmatian daisy</name>
    <name type="synonym">Chrysanthemum cinerariifolium</name>
    <dbReference type="NCBI Taxonomy" id="118510"/>
    <lineage>
        <taxon>Eukaryota</taxon>
        <taxon>Viridiplantae</taxon>
        <taxon>Streptophyta</taxon>
        <taxon>Embryophyta</taxon>
        <taxon>Tracheophyta</taxon>
        <taxon>Spermatophyta</taxon>
        <taxon>Magnoliopsida</taxon>
        <taxon>eudicotyledons</taxon>
        <taxon>Gunneridae</taxon>
        <taxon>Pentapetalae</taxon>
        <taxon>asterids</taxon>
        <taxon>campanulids</taxon>
        <taxon>Asterales</taxon>
        <taxon>Asteraceae</taxon>
        <taxon>Asteroideae</taxon>
        <taxon>Anthemideae</taxon>
        <taxon>Anthemidinae</taxon>
        <taxon>Tanacetum</taxon>
    </lineage>
</organism>
<keyword evidence="2" id="KW-0808">Transferase</keyword>
<keyword evidence="2" id="KW-0695">RNA-directed DNA polymerase</keyword>
<feature type="domain" description="Reverse transcriptase Ty1/copia-type" evidence="1">
    <location>
        <begin position="1"/>
        <end position="60"/>
    </location>
</feature>
<dbReference type="AlphaFoldDB" id="A0A699HMW5"/>
<accession>A0A699HMW5</accession>
<dbReference type="EMBL" id="BKCJ010184337">
    <property type="protein sequence ID" value="GEY50664.1"/>
    <property type="molecule type" value="Genomic_DNA"/>
</dbReference>
<evidence type="ECO:0000313" key="2">
    <source>
        <dbReference type="EMBL" id="GEY50664.1"/>
    </source>
</evidence>
<dbReference type="Pfam" id="PF07727">
    <property type="entry name" value="RVT_2"/>
    <property type="match status" value="1"/>
</dbReference>